<dbReference type="OrthoDB" id="3806873at2"/>
<dbReference type="InterPro" id="IPR002575">
    <property type="entry name" value="Aminoglycoside_PTrfase"/>
</dbReference>
<organism evidence="2 3">
    <name type="scientific">Hwanghaeella grinnelliae</name>
    <dbReference type="NCBI Taxonomy" id="2500179"/>
    <lineage>
        <taxon>Bacteria</taxon>
        <taxon>Pseudomonadati</taxon>
        <taxon>Pseudomonadota</taxon>
        <taxon>Alphaproteobacteria</taxon>
        <taxon>Rhodospirillales</taxon>
        <taxon>Rhodospirillaceae</taxon>
        <taxon>Hwanghaeella</taxon>
    </lineage>
</organism>
<dbReference type="PANTHER" id="PTHR47829">
    <property type="entry name" value="HYDROLASE, PUTATIVE (AFU_ORTHOLOGUE AFUA_1G12880)-RELATED"/>
    <property type="match status" value="1"/>
</dbReference>
<feature type="domain" description="Aminoglycoside phosphotransferase" evidence="1">
    <location>
        <begin position="35"/>
        <end position="258"/>
    </location>
</feature>
<dbReference type="Gene3D" id="3.30.200.20">
    <property type="entry name" value="Phosphorylase Kinase, domain 1"/>
    <property type="match status" value="1"/>
</dbReference>
<sequence length="349" mass="38529">MGTLGPVSEAHRLDEGRLTDYLVGAGLDDFRQPMTVQQYQGGQSNPTYLLEAAGTRYVLRKKPPGKLLPSAHLVEREYRVMKALAQTDVPVPAMHLLCEDDEVIGTTFFVMEFLEGRVLPDPSIPEASVAERQAIYESLCDTLAKLHNVDYEAIGLGDFGKPANYVQRQLDRWTKQFHAAKTDEMPAMDALIDWLPANMPDEDETAIAHGDFRLENTILHPTEPRVIAVLDWELATLGHPLGDLAYNCMTFHLPHGAPSLKGIAGLDLKGLGIPTEEEYVARYCRMTGRGNIPDFSFYVVFAMFRLASICQGVYARALQGNASSDNALVVGKKAAVLADIAWEIAQKRG</sequence>
<dbReference type="AlphaFoldDB" id="A0A3S2VNU7"/>
<gene>
    <name evidence="2" type="ORF">EOI86_01955</name>
</gene>
<proteinExistence type="predicted"/>
<dbReference type="Gene3D" id="3.90.1200.10">
    <property type="match status" value="1"/>
</dbReference>
<evidence type="ECO:0000259" key="1">
    <source>
        <dbReference type="Pfam" id="PF01636"/>
    </source>
</evidence>
<comment type="caution">
    <text evidence="2">The sequence shown here is derived from an EMBL/GenBank/DDBJ whole genome shotgun (WGS) entry which is preliminary data.</text>
</comment>
<dbReference type="CDD" id="cd05154">
    <property type="entry name" value="ACAD10_11_N-like"/>
    <property type="match status" value="1"/>
</dbReference>
<accession>A0A3S2VNU7</accession>
<keyword evidence="2" id="KW-0808">Transferase</keyword>
<dbReference type="InterPro" id="IPR052898">
    <property type="entry name" value="ACAD10-like"/>
</dbReference>
<name>A0A3S2VNU7_9PROT</name>
<dbReference type="InterPro" id="IPR041726">
    <property type="entry name" value="ACAD10_11_N"/>
</dbReference>
<dbReference type="SUPFAM" id="SSF56112">
    <property type="entry name" value="Protein kinase-like (PK-like)"/>
    <property type="match status" value="1"/>
</dbReference>
<evidence type="ECO:0000313" key="3">
    <source>
        <dbReference type="Proteomes" id="UP000287447"/>
    </source>
</evidence>
<keyword evidence="3" id="KW-1185">Reference proteome</keyword>
<dbReference type="RefSeq" id="WP_127763464.1">
    <property type="nucleotide sequence ID" value="NZ_SADE01000001.1"/>
</dbReference>
<protein>
    <submittedName>
        <fullName evidence="2">Phosphotransferase family protein</fullName>
    </submittedName>
</protein>
<dbReference type="EMBL" id="SADE01000001">
    <property type="protein sequence ID" value="RVU38092.1"/>
    <property type="molecule type" value="Genomic_DNA"/>
</dbReference>
<evidence type="ECO:0000313" key="2">
    <source>
        <dbReference type="EMBL" id="RVU38092.1"/>
    </source>
</evidence>
<dbReference type="GO" id="GO:0016740">
    <property type="term" value="F:transferase activity"/>
    <property type="evidence" value="ECO:0007669"/>
    <property type="project" value="UniProtKB-KW"/>
</dbReference>
<dbReference type="PANTHER" id="PTHR47829:SF3">
    <property type="entry name" value="AMINOGLYCOSIDE PHOSPHOTRANSFERASE DOMAIN-CONTAINING PROTEIN"/>
    <property type="match status" value="1"/>
</dbReference>
<reference evidence="3" key="1">
    <citation type="submission" date="2019-01" db="EMBL/GenBank/DDBJ databases">
        <title>Gri0909 isolated from a small marine red alga.</title>
        <authorList>
            <person name="Kim J."/>
            <person name="Jeong S.E."/>
            <person name="Jeon C.O."/>
        </authorList>
    </citation>
    <scope>NUCLEOTIDE SEQUENCE [LARGE SCALE GENOMIC DNA]</scope>
    <source>
        <strain evidence="3">Gri0909</strain>
    </source>
</reference>
<dbReference type="InterPro" id="IPR011009">
    <property type="entry name" value="Kinase-like_dom_sf"/>
</dbReference>
<dbReference type="Proteomes" id="UP000287447">
    <property type="component" value="Unassembled WGS sequence"/>
</dbReference>
<dbReference type="Pfam" id="PF01636">
    <property type="entry name" value="APH"/>
    <property type="match status" value="1"/>
</dbReference>